<name>A0A2A2K964_9BILA</name>
<dbReference type="InterPro" id="IPR047546">
    <property type="entry name" value="Rcat_RBR_RNF216"/>
</dbReference>
<evidence type="ECO:0000256" key="1">
    <source>
        <dbReference type="ARBA" id="ARBA00004906"/>
    </source>
</evidence>
<feature type="domain" description="RING-type" evidence="9">
    <location>
        <begin position="215"/>
        <end position="450"/>
    </location>
</feature>
<evidence type="ECO:0000256" key="2">
    <source>
        <dbReference type="ARBA" id="ARBA00022679"/>
    </source>
</evidence>
<dbReference type="Gene3D" id="1.20.120.1750">
    <property type="match status" value="1"/>
</dbReference>
<evidence type="ECO:0000313" key="11">
    <source>
        <dbReference type="Proteomes" id="UP000218231"/>
    </source>
</evidence>
<organism evidence="10 11">
    <name type="scientific">Diploscapter pachys</name>
    <dbReference type="NCBI Taxonomy" id="2018661"/>
    <lineage>
        <taxon>Eukaryota</taxon>
        <taxon>Metazoa</taxon>
        <taxon>Ecdysozoa</taxon>
        <taxon>Nematoda</taxon>
        <taxon>Chromadorea</taxon>
        <taxon>Rhabditida</taxon>
        <taxon>Rhabditina</taxon>
        <taxon>Rhabditomorpha</taxon>
        <taxon>Rhabditoidea</taxon>
        <taxon>Rhabditidae</taxon>
        <taxon>Diploscapter</taxon>
    </lineage>
</organism>
<keyword evidence="3" id="KW-0479">Metal-binding</keyword>
<dbReference type="PROSITE" id="PS51873">
    <property type="entry name" value="TRIAD"/>
    <property type="match status" value="1"/>
</dbReference>
<keyword evidence="11" id="KW-1185">Reference proteome</keyword>
<dbReference type="SMART" id="SM00647">
    <property type="entry name" value="IBR"/>
    <property type="match status" value="2"/>
</dbReference>
<evidence type="ECO:0000256" key="6">
    <source>
        <dbReference type="ARBA" id="ARBA00022786"/>
    </source>
</evidence>
<dbReference type="Pfam" id="PF01485">
    <property type="entry name" value="IBR"/>
    <property type="match status" value="1"/>
</dbReference>
<evidence type="ECO:0000256" key="4">
    <source>
        <dbReference type="ARBA" id="ARBA00022737"/>
    </source>
</evidence>
<dbReference type="SUPFAM" id="SSF57850">
    <property type="entry name" value="RING/U-box"/>
    <property type="match status" value="2"/>
</dbReference>
<dbReference type="GO" id="GO:0016740">
    <property type="term" value="F:transferase activity"/>
    <property type="evidence" value="ECO:0007669"/>
    <property type="project" value="UniProtKB-KW"/>
</dbReference>
<sequence>MALHDDIDFELEMALAANQDDDEEAFILRQIELINAMEGRNQPETINRNTNEHNRPLVDNGQRNTSTSRSLNAREKRLQENIEVTLAAQRKLFDESIRAIKSSKTSQAVKDKMRKSQLLDVLKQKFSSVNEEFLEAAISWFPPVACFLIANLVEIGMEQNLMASNESRLLTLFEYPTHSERGPRVETNCEMPEWMVEEWHKYIDIVKKDYATEVSQFECQVCFDTHHIANGVYCASLYEEQFINDFDGITRDDGHRVCADCLREMAKAASDDAAIAKGGVGLKCVDPDCSGVILYAHVSPYLHDEEVRSRLHKRLQQEAIVVLQGLESCKKCQYTMQIEIPKEELQTFQCPECQAEFCRTCKIDWKDHVNNSGQAKRCEDVMSPEDYKRIKLEEQLTNAVLRQCECGASFIKTEGCNKMTCRCGKKMCYLCRQKNIDYNHFGEGRCNLWENPALGDLNATENILQEARRDQALHNVIEKLQ</sequence>
<keyword evidence="4" id="KW-0677">Repeat</keyword>
<dbReference type="EMBL" id="LIAE01009279">
    <property type="protein sequence ID" value="PAV70442.1"/>
    <property type="molecule type" value="Genomic_DNA"/>
</dbReference>
<dbReference type="Proteomes" id="UP000218231">
    <property type="component" value="Unassembled WGS sequence"/>
</dbReference>
<evidence type="ECO:0000313" key="10">
    <source>
        <dbReference type="EMBL" id="PAV70442.1"/>
    </source>
</evidence>
<keyword evidence="2" id="KW-0808">Transferase</keyword>
<dbReference type="Gene3D" id="3.30.40.10">
    <property type="entry name" value="Zinc/RING finger domain, C3HC4 (zinc finger)"/>
    <property type="match status" value="1"/>
</dbReference>
<keyword evidence="5" id="KW-0863">Zinc-finger</keyword>
<dbReference type="OrthoDB" id="5868227at2759"/>
<dbReference type="InterPro" id="IPR013083">
    <property type="entry name" value="Znf_RING/FYVE/PHD"/>
</dbReference>
<dbReference type="InterPro" id="IPR044066">
    <property type="entry name" value="TRIAD_supradom"/>
</dbReference>
<reference evidence="10 11" key="1">
    <citation type="journal article" date="2017" name="Curr. Biol.">
        <title>Genome architecture and evolution of a unichromosomal asexual nematode.</title>
        <authorList>
            <person name="Fradin H."/>
            <person name="Zegar C."/>
            <person name="Gutwein M."/>
            <person name="Lucas J."/>
            <person name="Kovtun M."/>
            <person name="Corcoran D."/>
            <person name="Baugh L.R."/>
            <person name="Kiontke K."/>
            <person name="Gunsalus K."/>
            <person name="Fitch D.H."/>
            <person name="Piano F."/>
        </authorList>
    </citation>
    <scope>NUCLEOTIDE SEQUENCE [LARGE SCALE GENOMIC DNA]</scope>
    <source>
        <strain evidence="10">PF1309</strain>
    </source>
</reference>
<dbReference type="PANTHER" id="PTHR22770">
    <property type="entry name" value="UBIQUITIN CONJUGATING ENZYME 7 INTERACTING PROTEIN-RELATED"/>
    <property type="match status" value="1"/>
</dbReference>
<dbReference type="Pfam" id="PF26200">
    <property type="entry name" value="Rcat_RNF216"/>
    <property type="match status" value="1"/>
</dbReference>
<evidence type="ECO:0000259" key="9">
    <source>
        <dbReference type="PROSITE" id="PS51873"/>
    </source>
</evidence>
<comment type="pathway">
    <text evidence="1">Protein modification; protein ubiquitination.</text>
</comment>
<keyword evidence="6" id="KW-0833">Ubl conjugation pathway</keyword>
<dbReference type="GO" id="GO:0008270">
    <property type="term" value="F:zinc ion binding"/>
    <property type="evidence" value="ECO:0007669"/>
    <property type="project" value="UniProtKB-KW"/>
</dbReference>
<evidence type="ECO:0000256" key="7">
    <source>
        <dbReference type="ARBA" id="ARBA00022833"/>
    </source>
</evidence>
<dbReference type="CDD" id="cd20353">
    <property type="entry name" value="Rcat_RBR_RNF216"/>
    <property type="match status" value="1"/>
</dbReference>
<dbReference type="AlphaFoldDB" id="A0A2A2K964"/>
<evidence type="ECO:0000256" key="8">
    <source>
        <dbReference type="SAM" id="MobiDB-lite"/>
    </source>
</evidence>
<gene>
    <name evidence="10" type="ORF">WR25_18946</name>
</gene>
<feature type="region of interest" description="Disordered" evidence="8">
    <location>
        <begin position="40"/>
        <end position="70"/>
    </location>
</feature>
<dbReference type="STRING" id="2018661.A0A2A2K964"/>
<evidence type="ECO:0000256" key="5">
    <source>
        <dbReference type="ARBA" id="ARBA00022771"/>
    </source>
</evidence>
<feature type="compositionally biased region" description="Polar residues" evidence="8">
    <location>
        <begin position="61"/>
        <end position="70"/>
    </location>
</feature>
<comment type="caution">
    <text evidence="10">The sequence shown here is derived from an EMBL/GenBank/DDBJ whole genome shotgun (WGS) entry which is preliminary data.</text>
</comment>
<protein>
    <recommendedName>
        <fullName evidence="9">RING-type domain-containing protein</fullName>
    </recommendedName>
</protein>
<dbReference type="PANTHER" id="PTHR22770:SF47">
    <property type="entry name" value="E3 UBIQUITIN-PROTEIN LIGASE RNF216"/>
    <property type="match status" value="1"/>
</dbReference>
<keyword evidence="7" id="KW-0862">Zinc</keyword>
<dbReference type="InterPro" id="IPR051628">
    <property type="entry name" value="LUBAC_E3_Ligases"/>
</dbReference>
<evidence type="ECO:0000256" key="3">
    <source>
        <dbReference type="ARBA" id="ARBA00022723"/>
    </source>
</evidence>
<accession>A0A2A2K964</accession>
<dbReference type="InterPro" id="IPR002867">
    <property type="entry name" value="IBR_dom"/>
</dbReference>
<proteinExistence type="predicted"/>